<feature type="compositionally biased region" description="Basic and acidic residues" evidence="3">
    <location>
        <begin position="793"/>
        <end position="811"/>
    </location>
</feature>
<feature type="compositionally biased region" description="Basic residues" evidence="3">
    <location>
        <begin position="53"/>
        <end position="62"/>
    </location>
</feature>
<evidence type="ECO:0000256" key="1">
    <source>
        <dbReference type="ARBA" id="ARBA00023117"/>
    </source>
</evidence>
<dbReference type="SUPFAM" id="SSF47370">
    <property type="entry name" value="Bromodomain"/>
    <property type="match status" value="1"/>
</dbReference>
<dbReference type="PANTHER" id="PTHR22881">
    <property type="entry name" value="BROMODOMAIN CONTAINING PROTEIN"/>
    <property type="match status" value="1"/>
</dbReference>
<dbReference type="EMBL" id="QGNW01000278">
    <property type="protein sequence ID" value="RVW79630.1"/>
    <property type="molecule type" value="Genomic_DNA"/>
</dbReference>
<dbReference type="Proteomes" id="UP000288805">
    <property type="component" value="Unassembled WGS sequence"/>
</dbReference>
<feature type="compositionally biased region" description="Polar residues" evidence="3">
    <location>
        <begin position="777"/>
        <end position="788"/>
    </location>
</feature>
<dbReference type="SMART" id="SM00297">
    <property type="entry name" value="BROMO"/>
    <property type="match status" value="1"/>
</dbReference>
<dbReference type="PANTHER" id="PTHR22881:SF26">
    <property type="entry name" value="BROMODOMAIN CONTAINING PROTEIN, EXPRESSED"/>
    <property type="match status" value="1"/>
</dbReference>
<gene>
    <name evidence="5" type="primary">BRPF3_0</name>
    <name evidence="5" type="ORF">CK203_050022</name>
</gene>
<dbReference type="AlphaFoldDB" id="A0A438H4X9"/>
<dbReference type="InterPro" id="IPR001487">
    <property type="entry name" value="Bromodomain"/>
</dbReference>
<dbReference type="PRINTS" id="PR00503">
    <property type="entry name" value="BROMODOMAIN"/>
</dbReference>
<evidence type="ECO:0000256" key="3">
    <source>
        <dbReference type="SAM" id="MobiDB-lite"/>
    </source>
</evidence>
<dbReference type="Gene3D" id="1.20.920.10">
    <property type="entry name" value="Bromodomain-like"/>
    <property type="match status" value="1"/>
</dbReference>
<dbReference type="InterPro" id="IPR036427">
    <property type="entry name" value="Bromodomain-like_sf"/>
</dbReference>
<evidence type="ECO:0000313" key="6">
    <source>
        <dbReference type="Proteomes" id="UP000288805"/>
    </source>
</evidence>
<comment type="caution">
    <text evidence="5">The sequence shown here is derived from an EMBL/GenBank/DDBJ whole genome shotgun (WGS) entry which is preliminary data.</text>
</comment>
<feature type="domain" description="Bromo" evidence="4">
    <location>
        <begin position="181"/>
        <end position="273"/>
    </location>
</feature>
<feature type="region of interest" description="Disordered" evidence="3">
    <location>
        <begin position="300"/>
        <end position="359"/>
    </location>
</feature>
<dbReference type="CDD" id="cd04369">
    <property type="entry name" value="Bromodomain"/>
    <property type="match status" value="1"/>
</dbReference>
<feature type="compositionally biased region" description="Low complexity" evidence="3">
    <location>
        <begin position="340"/>
        <end position="355"/>
    </location>
</feature>
<dbReference type="PROSITE" id="PS50014">
    <property type="entry name" value="BROMODOMAIN_2"/>
    <property type="match status" value="1"/>
</dbReference>
<dbReference type="Pfam" id="PF00439">
    <property type="entry name" value="Bromodomain"/>
    <property type="match status" value="1"/>
</dbReference>
<accession>A0A438H4X9</accession>
<organism evidence="5 6">
    <name type="scientific">Vitis vinifera</name>
    <name type="common">Grape</name>
    <dbReference type="NCBI Taxonomy" id="29760"/>
    <lineage>
        <taxon>Eukaryota</taxon>
        <taxon>Viridiplantae</taxon>
        <taxon>Streptophyta</taxon>
        <taxon>Embryophyta</taxon>
        <taxon>Tracheophyta</taxon>
        <taxon>Spermatophyta</taxon>
        <taxon>Magnoliopsida</taxon>
        <taxon>eudicotyledons</taxon>
        <taxon>Gunneridae</taxon>
        <taxon>Pentapetalae</taxon>
        <taxon>rosids</taxon>
        <taxon>Vitales</taxon>
        <taxon>Vitaceae</taxon>
        <taxon>Viteae</taxon>
        <taxon>Vitis</taxon>
    </lineage>
</organism>
<sequence length="837" mass="92703">MSMWKDGHRRSPRISALDAWKAHKEKDGGVNVSQNSIQVMPMEHNGLGPPSRTRARKKRKLRPVQDVAVSSVTTTANQCFHVIPDKLDFPRRSTFWGISFGWPYHCVINKASIPLLGFSPKHKMLESKSPVDEDHPINSDQLSVFQAKGSPKCEDGQSSIVSSSEWLPEKHILELILDTLQRRDTHEIFAEPVDPEEVEDYYEIIKEPMDFGTMRAKLHEGMYKNLEQFENTAPPLLVDVQKLTCLIVIFLKHDVFLISSNAMHFNSSATIYFRQARALQELSKKVFHVLKTDPRNFELEFSASRRRPGRRPQGDAKGSNFSSPPKPMTNVRSRSMAYDGSSKGTRSSSGSSSLRRTIRVNPGCSDTAMHFETGDPEILSGSGDGRRSNFSETEQRCTYRASTSFLDESELIVSTTYSKPKPLLHCLYFLIKLSTLLGKENCLAAAFFRNHSHSLYFVFLLMVHSLDGVNQCDIGYTESLMMFVKDLGPVAQMVAKKKLQGWWPNEPNHPTPSSNHWFQAPKCENPAAGILDIKNATRSEYPLYHIQGPATHVLKSSSGGIHLTVADEGVRADRDVTMANSGTGGEVAPNGGAKITCNGGRWKDHSSNRVNFPAVLGGNMVHQNQSTEIQLASYSSTCAGDLNSSFDRTMNTGSKSRPILVDTGKLDHQVQPLVLSSEPSQSNMFEKFTLKTVNTLAPPSWPLQTKETPASSHTIGSLHDSGLQYISNEDPATAAPTPKFTSSAQAGLVSGLNQPKPLVSQFIFDLPFLRSQLSQMNSSGQAGMQRGSTAEGHFSDKRSYDRASMRAHRAEPSPQPSHSSQQRSLLDSKPTDLALQL</sequence>
<keyword evidence="1 2" id="KW-0103">Bromodomain</keyword>
<reference evidence="5 6" key="1">
    <citation type="journal article" date="2018" name="PLoS Genet.">
        <title>Population sequencing reveals clonal diversity and ancestral inbreeding in the grapevine cultivar Chardonnay.</title>
        <authorList>
            <person name="Roach M.J."/>
            <person name="Johnson D.L."/>
            <person name="Bohlmann J."/>
            <person name="van Vuuren H.J."/>
            <person name="Jones S.J."/>
            <person name="Pretorius I.S."/>
            <person name="Schmidt S.A."/>
            <person name="Borneman A.R."/>
        </authorList>
    </citation>
    <scope>NUCLEOTIDE SEQUENCE [LARGE SCALE GENOMIC DNA]</scope>
    <source>
        <strain evidence="6">cv. Chardonnay</strain>
        <tissue evidence="5">Leaf</tissue>
    </source>
</reference>
<name>A0A438H4X9_VITVI</name>
<evidence type="ECO:0000313" key="5">
    <source>
        <dbReference type="EMBL" id="RVW79630.1"/>
    </source>
</evidence>
<feature type="region of interest" description="Disordered" evidence="3">
    <location>
        <begin position="777"/>
        <end position="837"/>
    </location>
</feature>
<dbReference type="InterPro" id="IPR051831">
    <property type="entry name" value="Bromodomain_contain_prot"/>
</dbReference>
<evidence type="ECO:0000259" key="4">
    <source>
        <dbReference type="PROSITE" id="PS50014"/>
    </source>
</evidence>
<protein>
    <submittedName>
        <fullName evidence="5">Bromodomain and PHD finger-containing protein 3</fullName>
    </submittedName>
</protein>
<evidence type="ECO:0000256" key="2">
    <source>
        <dbReference type="PROSITE-ProRule" id="PRU00035"/>
    </source>
</evidence>
<feature type="region of interest" description="Disordered" evidence="3">
    <location>
        <begin position="41"/>
        <end position="62"/>
    </location>
</feature>
<proteinExistence type="predicted"/>